<dbReference type="SMART" id="SM00387">
    <property type="entry name" value="HATPase_c"/>
    <property type="match status" value="1"/>
</dbReference>
<dbReference type="AlphaFoldDB" id="A0A3M8L171"/>
<evidence type="ECO:0000259" key="3">
    <source>
        <dbReference type="SMART" id="SM00387"/>
    </source>
</evidence>
<feature type="transmembrane region" description="Helical" evidence="2">
    <location>
        <begin position="194"/>
        <end position="218"/>
    </location>
</feature>
<keyword evidence="2" id="KW-0472">Membrane</keyword>
<feature type="transmembrane region" description="Helical" evidence="2">
    <location>
        <begin position="58"/>
        <end position="79"/>
    </location>
</feature>
<dbReference type="InterPro" id="IPR036890">
    <property type="entry name" value="HATPase_C_sf"/>
</dbReference>
<organism evidence="4 5">
    <name type="scientific">Cryobacterium tepidiphilum</name>
    <dbReference type="NCBI Taxonomy" id="2486026"/>
    <lineage>
        <taxon>Bacteria</taxon>
        <taxon>Bacillati</taxon>
        <taxon>Actinomycetota</taxon>
        <taxon>Actinomycetes</taxon>
        <taxon>Micrococcales</taxon>
        <taxon>Microbacteriaceae</taxon>
        <taxon>Cryobacterium</taxon>
    </lineage>
</organism>
<feature type="region of interest" description="Disordered" evidence="1">
    <location>
        <begin position="1"/>
        <end position="37"/>
    </location>
</feature>
<dbReference type="GO" id="GO:0005524">
    <property type="term" value="F:ATP binding"/>
    <property type="evidence" value="ECO:0007669"/>
    <property type="project" value="UniProtKB-KW"/>
</dbReference>
<gene>
    <name evidence="4" type="ORF">EEJ31_11365</name>
</gene>
<keyword evidence="4" id="KW-0067">ATP-binding</keyword>
<reference evidence="4 5" key="1">
    <citation type="submission" date="2018-11" db="EMBL/GenBank/DDBJ databases">
        <title>Cryobacterium sp. nov., isolated from rhizosphere soil of lettuce.</title>
        <authorList>
            <person name="Wang Y."/>
        </authorList>
    </citation>
    <scope>NUCLEOTIDE SEQUENCE [LARGE SCALE GENOMIC DNA]</scope>
    <source>
        <strain evidence="4 5">NEAU-85</strain>
    </source>
</reference>
<name>A0A3M8L171_9MICO</name>
<sequence length="461" mass="48558">MEMRTADTASVLGQWPDGGERDKLHTMPPVSSGGAAADALRRPAHAINPTSRRQIEIVLSRSVGGIGFIFALQTLPAMASQLDDLKPGWGPFLAITLYSSVALVVVCTVIQVGIRVACTIVSAGYLAALLAWPALLMVPDAVLQDKPWLWYFCSIATSCAALAFPLRWAAVYAITAPVAYGVLRLTPAGGHADLLLAALDAVYAILLGQVVLIIIVMLRQATAAVDIAQSNALRKYAAAVRHHATELERVEVDSIVHDSVLTTLLAAARAETPKEAELAVTMAARAMARLTDAGVPVANDETVIPFARVSQRIRHAAEAFASPFVVVEKNVDMITVPLQASDALYSATVQAMVNSMQHAGTGDITRTLTLRSNSRGGCTIEITDTGVGFDARAVPSERLGLRLSIMERMESAGGAVKLRTAPGEGTTVTIVWPRPAESGPDTGVIGPAHPGADDPATGVDR</sequence>
<dbReference type="EMBL" id="RDSR01000020">
    <property type="protein sequence ID" value="RNE59106.1"/>
    <property type="molecule type" value="Genomic_DNA"/>
</dbReference>
<dbReference type="Proteomes" id="UP000279859">
    <property type="component" value="Unassembled WGS sequence"/>
</dbReference>
<evidence type="ECO:0000313" key="4">
    <source>
        <dbReference type="EMBL" id="RNE59106.1"/>
    </source>
</evidence>
<accession>A0A3M8L171</accession>
<dbReference type="Gene3D" id="3.30.565.10">
    <property type="entry name" value="Histidine kinase-like ATPase, C-terminal domain"/>
    <property type="match status" value="1"/>
</dbReference>
<feature type="domain" description="Histidine kinase/HSP90-like ATPase" evidence="3">
    <location>
        <begin position="339"/>
        <end position="436"/>
    </location>
</feature>
<dbReference type="SUPFAM" id="SSF55874">
    <property type="entry name" value="ATPase domain of HSP90 chaperone/DNA topoisomerase II/histidine kinase"/>
    <property type="match status" value="1"/>
</dbReference>
<comment type="caution">
    <text evidence="4">The sequence shown here is derived from an EMBL/GenBank/DDBJ whole genome shotgun (WGS) entry which is preliminary data.</text>
</comment>
<keyword evidence="2" id="KW-1133">Transmembrane helix</keyword>
<feature type="transmembrane region" description="Helical" evidence="2">
    <location>
        <begin position="117"/>
        <end position="136"/>
    </location>
</feature>
<keyword evidence="4" id="KW-0547">Nucleotide-binding</keyword>
<feature type="region of interest" description="Disordered" evidence="1">
    <location>
        <begin position="432"/>
        <end position="461"/>
    </location>
</feature>
<protein>
    <submittedName>
        <fullName evidence="4">ATP-binding protein</fullName>
    </submittedName>
</protein>
<dbReference type="OrthoDB" id="144293at2"/>
<keyword evidence="2" id="KW-0812">Transmembrane</keyword>
<proteinExistence type="predicted"/>
<evidence type="ECO:0000313" key="5">
    <source>
        <dbReference type="Proteomes" id="UP000279859"/>
    </source>
</evidence>
<feature type="transmembrane region" description="Helical" evidence="2">
    <location>
        <begin position="91"/>
        <end position="110"/>
    </location>
</feature>
<evidence type="ECO:0000256" key="1">
    <source>
        <dbReference type="SAM" id="MobiDB-lite"/>
    </source>
</evidence>
<feature type="transmembrane region" description="Helical" evidence="2">
    <location>
        <begin position="148"/>
        <end position="174"/>
    </location>
</feature>
<dbReference type="Pfam" id="PF02518">
    <property type="entry name" value="HATPase_c"/>
    <property type="match status" value="1"/>
</dbReference>
<evidence type="ECO:0000256" key="2">
    <source>
        <dbReference type="SAM" id="Phobius"/>
    </source>
</evidence>
<dbReference type="InterPro" id="IPR003594">
    <property type="entry name" value="HATPase_dom"/>
</dbReference>
<keyword evidence="5" id="KW-1185">Reference proteome</keyword>